<keyword evidence="1" id="KW-0862">Zinc</keyword>
<organism evidence="4 5">
    <name type="scientific">Amborella trichopoda</name>
    <dbReference type="NCBI Taxonomy" id="13333"/>
    <lineage>
        <taxon>Eukaryota</taxon>
        <taxon>Viridiplantae</taxon>
        <taxon>Streptophyta</taxon>
        <taxon>Embryophyta</taxon>
        <taxon>Tracheophyta</taxon>
        <taxon>Spermatophyta</taxon>
        <taxon>Magnoliopsida</taxon>
        <taxon>Amborellales</taxon>
        <taxon>Amborellaceae</taxon>
        <taxon>Amborella</taxon>
    </lineage>
</organism>
<name>W1NGR7_AMBTC</name>
<dbReference type="AlphaFoldDB" id="W1NGR7"/>
<sequence>MPLGKVSPSNISDAMKLESKVLKSEKEGQDSLDSFIRQAIGREPFLSFSRAGESPVQWIQLLHALDQQGPNKISKGSKDELEVDSKEYMRENCNGITSYSSELNGIKDPVHYVKGSGSLGKGRKSQPEQVHPLKIPEAVVAFAQAAKADLPGWPLLSPSKPQMHKCDKCSREFYSPINHRRHVRVHRRSLNIEKESGVNRDYLGTFWDKLSLDEAKEIVSFKNVVLEDVPGSSIVRALTSFIRKPSLSSLPHSYVKAGSALLDLVQAKLSRFPISSKDLFSLLDDASERTFLCAGTAISMQKFIFDGEAGKIGLELRNLVACTSFLVEQKLIKAWLTDKDAEALRCQKLLVEEEEAAQRRQAEILEKKRLKKLRQRELKAKDQADTDKVAEGFSEEGSTDPLDMTSSSSPGSTTNPGLPSLSDLTNESGTDADAEGGAHTQADMDNGAYKVVNGLERHQVAPPRHPISRAGPRFRGYSRAPPPSSGHLVWAPKVKPDHEGLCTDERGVCRSSEGFFVDDRAVHRSKEGTCMDRKVACRSYEGSCRDKGAVHGEEGSCMEERVMHGSDEGSSMDGRAVHEKEGSSMDERIGHGNNMVSFMNERVLHGDDNRSCMDEKAVCRGDEGLQKVESMVHRDNDERCEVLIGSISVVLGGARVTAKKSGLGQNGISRSVVKLWRPVGLGPKNGGRSEVGPGKGAEEERYGNKEEGGGGMSEVEGGKVFSSQLLEAFLSERWQEAMAGDHVILDLSSDSAASDCTEGLDRENGAAPCLDHAGRSVFGNAENRLVLERENAVSKGRFRHKSSSLSCLKYIPKQNNC</sequence>
<dbReference type="Gramene" id="ERM95002">
    <property type="protein sequence ID" value="ERM95002"/>
    <property type="gene ID" value="AMTR_s00009p00233340"/>
</dbReference>
<feature type="region of interest" description="Disordered" evidence="2">
    <location>
        <begin position="375"/>
        <end position="442"/>
    </location>
</feature>
<dbReference type="EMBL" id="KI397501">
    <property type="protein sequence ID" value="ERM95002.1"/>
    <property type="molecule type" value="Genomic_DNA"/>
</dbReference>
<feature type="region of interest" description="Disordered" evidence="2">
    <location>
        <begin position="682"/>
        <end position="714"/>
    </location>
</feature>
<gene>
    <name evidence="4" type="ORF">AMTR_s00009p00233340</name>
</gene>
<reference evidence="5" key="1">
    <citation type="journal article" date="2013" name="Science">
        <title>The Amborella genome and the evolution of flowering plants.</title>
        <authorList>
            <consortium name="Amborella Genome Project"/>
        </authorList>
    </citation>
    <scope>NUCLEOTIDE SEQUENCE [LARGE SCALE GENOMIC DNA]</scope>
</reference>
<evidence type="ECO:0000313" key="4">
    <source>
        <dbReference type="EMBL" id="ERM95002.1"/>
    </source>
</evidence>
<evidence type="ECO:0000259" key="3">
    <source>
        <dbReference type="PROSITE" id="PS50157"/>
    </source>
</evidence>
<feature type="compositionally biased region" description="Low complexity" evidence="2">
    <location>
        <begin position="405"/>
        <end position="420"/>
    </location>
</feature>
<evidence type="ECO:0000313" key="5">
    <source>
        <dbReference type="Proteomes" id="UP000017836"/>
    </source>
</evidence>
<keyword evidence="1" id="KW-0479">Metal-binding</keyword>
<feature type="domain" description="C2H2-type" evidence="3">
    <location>
        <begin position="164"/>
        <end position="186"/>
    </location>
</feature>
<accession>W1NGR7</accession>
<dbReference type="Proteomes" id="UP000017836">
    <property type="component" value="Unassembled WGS sequence"/>
</dbReference>
<dbReference type="InterPro" id="IPR013087">
    <property type="entry name" value="Znf_C2H2_type"/>
</dbReference>
<dbReference type="PANTHER" id="PTHR36055:SF1">
    <property type="entry name" value="C2H2-LIKE ZINC FINGER PROTEIN"/>
    <property type="match status" value="1"/>
</dbReference>
<protein>
    <recommendedName>
        <fullName evidence="3">C2H2-type domain-containing protein</fullName>
    </recommendedName>
</protein>
<dbReference type="GO" id="GO:0008270">
    <property type="term" value="F:zinc ion binding"/>
    <property type="evidence" value="ECO:0007669"/>
    <property type="project" value="UniProtKB-KW"/>
</dbReference>
<dbReference type="PROSITE" id="PS50157">
    <property type="entry name" value="ZINC_FINGER_C2H2_2"/>
    <property type="match status" value="1"/>
</dbReference>
<dbReference type="eggNOG" id="ENOG502QSEZ">
    <property type="taxonomic scope" value="Eukaryota"/>
</dbReference>
<evidence type="ECO:0000256" key="1">
    <source>
        <dbReference type="PROSITE-ProRule" id="PRU00042"/>
    </source>
</evidence>
<keyword evidence="1" id="KW-0863">Zinc-finger</keyword>
<evidence type="ECO:0000256" key="2">
    <source>
        <dbReference type="SAM" id="MobiDB-lite"/>
    </source>
</evidence>
<feature type="compositionally biased region" description="Basic and acidic residues" evidence="2">
    <location>
        <begin position="375"/>
        <end position="390"/>
    </location>
</feature>
<dbReference type="STRING" id="13333.W1NGR7"/>
<dbReference type="PANTHER" id="PTHR36055">
    <property type="entry name" value="C2H2-LIKE ZINC FINGER PROTEIN"/>
    <property type="match status" value="1"/>
</dbReference>
<dbReference type="HOGENOM" id="CLU_026613_0_0_1"/>
<dbReference type="PROSITE" id="PS00028">
    <property type="entry name" value="ZINC_FINGER_C2H2_1"/>
    <property type="match status" value="1"/>
</dbReference>
<keyword evidence="5" id="KW-1185">Reference proteome</keyword>
<feature type="compositionally biased region" description="Basic and acidic residues" evidence="2">
    <location>
        <begin position="696"/>
        <end position="708"/>
    </location>
</feature>
<proteinExistence type="predicted"/>